<protein>
    <submittedName>
        <fullName evidence="2">Glyoxalase/bleomycin resistance protein/dioxygenase</fullName>
    </submittedName>
</protein>
<dbReference type="HOGENOM" id="CLU_127592_2_0_11"/>
<sequence>MSAPDRYIPGVPCWADTNQPDRAAAARFYSKLFGWQCENVMSADAESQYLVGRLSGGDVAAITGFPDDGSQKPALQQRGRSSSAAQLSSRRPTPPWVRMSVVQDPAGAVFGANLLVPENS</sequence>
<reference evidence="2 3" key="1">
    <citation type="journal article" date="2011" name="J. Bacteriol.">
        <title>Complete genome sequence of Amycolicicoccus subflavus DQS3-9A1T, an actinomycete isolated from crude oil-polluted soil.</title>
        <authorList>
            <person name="Cai M."/>
            <person name="Chen W.M."/>
            <person name="Nie Y."/>
            <person name="Chi C.Q."/>
            <person name="Wang Y.N."/>
            <person name="Tang Y.Q."/>
            <person name="Li G.Y."/>
            <person name="Wu X.L."/>
        </authorList>
    </citation>
    <scope>NUCLEOTIDE SEQUENCE [LARGE SCALE GENOMIC DNA]</scope>
    <source>
        <strain evidence="3">DSM 45089 / DQS3-9A1</strain>
    </source>
</reference>
<evidence type="ECO:0000313" key="2">
    <source>
        <dbReference type="EMBL" id="AEF40743.1"/>
    </source>
</evidence>
<dbReference type="AlphaFoldDB" id="F6ER56"/>
<dbReference type="STRING" id="443218.AS9A_2296"/>
<dbReference type="KEGG" id="asd:AS9A_2296"/>
<evidence type="ECO:0000256" key="1">
    <source>
        <dbReference type="SAM" id="MobiDB-lite"/>
    </source>
</evidence>
<evidence type="ECO:0000313" key="3">
    <source>
        <dbReference type="Proteomes" id="UP000009235"/>
    </source>
</evidence>
<feature type="region of interest" description="Disordered" evidence="1">
    <location>
        <begin position="61"/>
        <end position="97"/>
    </location>
</feature>
<dbReference type="OrthoDB" id="9793039at2"/>
<dbReference type="InterPro" id="IPR029068">
    <property type="entry name" value="Glyas_Bleomycin-R_OHBP_Dase"/>
</dbReference>
<dbReference type="GO" id="GO:0051213">
    <property type="term" value="F:dioxygenase activity"/>
    <property type="evidence" value="ECO:0007669"/>
    <property type="project" value="UniProtKB-KW"/>
</dbReference>
<keyword evidence="2" id="KW-0223">Dioxygenase</keyword>
<dbReference type="eggNOG" id="COG3324">
    <property type="taxonomic scope" value="Bacteria"/>
</dbReference>
<proteinExistence type="predicted"/>
<accession>F6ER56</accession>
<dbReference type="SUPFAM" id="SSF54593">
    <property type="entry name" value="Glyoxalase/Bleomycin resistance protein/Dihydroxybiphenyl dioxygenase"/>
    <property type="match status" value="1"/>
</dbReference>
<name>F6ER56_HOYSD</name>
<dbReference type="RefSeq" id="WP_013807092.1">
    <property type="nucleotide sequence ID" value="NC_015564.1"/>
</dbReference>
<keyword evidence="3" id="KW-1185">Reference proteome</keyword>
<keyword evidence="2" id="KW-0560">Oxidoreductase</keyword>
<organism evidence="2 3">
    <name type="scientific">Hoyosella subflava (strain DSM 45089 / JCM 17490 / NBRC 109087 / DQS3-9A1)</name>
    <name type="common">Amycolicicoccus subflavus</name>
    <dbReference type="NCBI Taxonomy" id="443218"/>
    <lineage>
        <taxon>Bacteria</taxon>
        <taxon>Bacillati</taxon>
        <taxon>Actinomycetota</taxon>
        <taxon>Actinomycetes</taxon>
        <taxon>Mycobacteriales</taxon>
        <taxon>Hoyosellaceae</taxon>
        <taxon>Hoyosella</taxon>
    </lineage>
</organism>
<feature type="compositionally biased region" description="Low complexity" evidence="1">
    <location>
        <begin position="74"/>
        <end position="91"/>
    </location>
</feature>
<dbReference type="EMBL" id="CP002786">
    <property type="protein sequence ID" value="AEF40743.1"/>
    <property type="molecule type" value="Genomic_DNA"/>
</dbReference>
<dbReference type="Proteomes" id="UP000009235">
    <property type="component" value="Chromosome"/>
</dbReference>
<dbReference type="Gene3D" id="3.10.180.10">
    <property type="entry name" value="2,3-Dihydroxybiphenyl 1,2-Dioxygenase, domain 1"/>
    <property type="match status" value="1"/>
</dbReference>
<gene>
    <name evidence="2" type="ordered locus">AS9A_2296</name>
</gene>